<dbReference type="PANTHER" id="PTHR38009">
    <property type="entry name" value="CONSERVED HYPOTHETICAL PHAGE TAIL PROTEIN"/>
    <property type="match status" value="1"/>
</dbReference>
<dbReference type="PANTHER" id="PTHR38009:SF1">
    <property type="entry name" value="CONSERVED HYPOTHETICAL PHAGE TAIL PROTEIN"/>
    <property type="match status" value="1"/>
</dbReference>
<dbReference type="NCBIfam" id="TIGR02241">
    <property type="entry name" value="conserved hypothetical phage tail region protein"/>
    <property type="match status" value="1"/>
</dbReference>
<dbReference type="InterPro" id="IPR010667">
    <property type="entry name" value="Phage_T4_Gp19"/>
</dbReference>
<dbReference type="GO" id="GO:0005198">
    <property type="term" value="F:structural molecule activity"/>
    <property type="evidence" value="ECO:0007669"/>
    <property type="project" value="InterPro"/>
</dbReference>
<dbReference type="RefSeq" id="WP_115534740.1">
    <property type="nucleotide sequence ID" value="NZ_QRGA01000009.1"/>
</dbReference>
<dbReference type="Pfam" id="PF06841">
    <property type="entry name" value="Phage_T4_gp19"/>
    <property type="match status" value="1"/>
</dbReference>
<dbReference type="OrthoDB" id="9799891at2"/>
<proteinExistence type="predicted"/>
<name>A0A3D8JWN2_9BURK</name>
<dbReference type="EMBL" id="QRGA01000009">
    <property type="protein sequence ID" value="RDU97553.1"/>
    <property type="molecule type" value="Genomic_DNA"/>
</dbReference>
<protein>
    <submittedName>
        <fullName evidence="1">Phage tail protein</fullName>
    </submittedName>
</protein>
<dbReference type="AlphaFoldDB" id="A0A3D8JWN2"/>
<dbReference type="Proteomes" id="UP000256838">
    <property type="component" value="Unassembled WGS sequence"/>
</dbReference>
<sequence length="148" mass="16562">MSYYPPLGFYFKVQISGAKSEDDAAFTEVSGLDMEIELEEIKEGGENGFSHRLPGRGKHGNLVLKRGILVKGSQFSNWCKSTLQDGVIGKIACKDLNIFLLDRAGRPLLTWNCTRAWPVKWSVGAFDSTRNDVAVETLEFAFQTLTRR</sequence>
<dbReference type="InterPro" id="IPR011747">
    <property type="entry name" value="CHP02241"/>
</dbReference>
<keyword evidence="2" id="KW-1185">Reference proteome</keyword>
<evidence type="ECO:0000313" key="1">
    <source>
        <dbReference type="EMBL" id="RDU97553.1"/>
    </source>
</evidence>
<comment type="caution">
    <text evidence="1">The sequence shown here is derived from an EMBL/GenBank/DDBJ whole genome shotgun (WGS) entry which is preliminary data.</text>
</comment>
<evidence type="ECO:0000313" key="2">
    <source>
        <dbReference type="Proteomes" id="UP000256838"/>
    </source>
</evidence>
<reference evidence="1 2" key="1">
    <citation type="submission" date="2018-08" db="EMBL/GenBank/DDBJ databases">
        <title>Paraburkholderia sp. DHOM06 isolated from forest soil.</title>
        <authorList>
            <person name="Gao Z.-H."/>
            <person name="Qiu L.-H."/>
        </authorList>
    </citation>
    <scope>NUCLEOTIDE SEQUENCE [LARGE SCALE GENOMIC DNA]</scope>
    <source>
        <strain evidence="1 2">DHOM06</strain>
    </source>
</reference>
<gene>
    <name evidence="1" type="ORF">DWV00_16850</name>
</gene>
<organism evidence="1 2">
    <name type="scientific">Trinickia dinghuensis</name>
    <dbReference type="NCBI Taxonomy" id="2291023"/>
    <lineage>
        <taxon>Bacteria</taxon>
        <taxon>Pseudomonadati</taxon>
        <taxon>Pseudomonadota</taxon>
        <taxon>Betaproteobacteria</taxon>
        <taxon>Burkholderiales</taxon>
        <taxon>Burkholderiaceae</taxon>
        <taxon>Trinickia</taxon>
    </lineage>
</organism>
<accession>A0A3D8JWN2</accession>